<proteinExistence type="inferred from homology"/>
<keyword evidence="6" id="KW-1003">Cell membrane</keyword>
<evidence type="ECO:0000256" key="2">
    <source>
        <dbReference type="ARBA" id="ARBA00022692"/>
    </source>
</evidence>
<sequence>VSVDIKMTVTYTAEVATCTGLGCFWKLLFRWRGSIYKLLWPNLLVYTAVYFTLSVVYRVLLNEEHRLLFEKIALHCQAYGELIPISFVLGFYVSIVIKRWWDQYICMPWPDNMAMFVSTLVHGQVKTHFH</sequence>
<keyword evidence="8" id="KW-1185">Reference proteome</keyword>
<evidence type="ECO:0000256" key="4">
    <source>
        <dbReference type="ARBA" id="ARBA00023136"/>
    </source>
</evidence>
<keyword evidence="6" id="KW-0868">Chloride</keyword>
<feature type="transmembrane region" description="Helical" evidence="6">
    <location>
        <begin position="82"/>
        <end position="101"/>
    </location>
</feature>
<comment type="subcellular location">
    <subcellularLocation>
        <location evidence="6">Cell membrane</location>
        <topology evidence="6">Multi-pass membrane protein</topology>
    </subcellularLocation>
    <subcellularLocation>
        <location evidence="1">Membrane</location>
    </subcellularLocation>
</comment>
<dbReference type="InterPro" id="IPR021134">
    <property type="entry name" value="Bestrophin-like"/>
</dbReference>
<comment type="function">
    <text evidence="6">Forms chloride channels.</text>
</comment>
<gene>
    <name evidence="7" type="ORF">TPAB3V08_LOCUS13986</name>
</gene>
<keyword evidence="6" id="KW-0869">Chloride channel</keyword>
<comment type="caution">
    <text evidence="7">The sequence shown here is derived from an EMBL/GenBank/DDBJ whole genome shotgun (WGS) entry which is preliminary data.</text>
</comment>
<dbReference type="PANTHER" id="PTHR10736">
    <property type="entry name" value="BESTROPHIN"/>
    <property type="match status" value="1"/>
</dbReference>
<keyword evidence="6" id="KW-0813">Transport</keyword>
<evidence type="ECO:0000313" key="8">
    <source>
        <dbReference type="Proteomes" id="UP001153148"/>
    </source>
</evidence>
<feature type="non-terminal residue" evidence="7">
    <location>
        <position position="1"/>
    </location>
</feature>
<accession>A0ABN7PH07</accession>
<evidence type="ECO:0000256" key="3">
    <source>
        <dbReference type="ARBA" id="ARBA00022989"/>
    </source>
</evidence>
<evidence type="ECO:0000256" key="1">
    <source>
        <dbReference type="ARBA" id="ARBA00004370"/>
    </source>
</evidence>
<dbReference type="EMBL" id="CAJPIN010062556">
    <property type="protein sequence ID" value="CAG2067043.1"/>
    <property type="molecule type" value="Genomic_DNA"/>
</dbReference>
<dbReference type="Pfam" id="PF01062">
    <property type="entry name" value="Bestrophin"/>
    <property type="match status" value="1"/>
</dbReference>
<keyword evidence="6" id="KW-0406">Ion transport</keyword>
<protein>
    <recommendedName>
        <fullName evidence="6">Bestrophin homolog</fullName>
    </recommendedName>
</protein>
<keyword evidence="4 6" id="KW-0472">Membrane</keyword>
<keyword evidence="2 6" id="KW-0812">Transmembrane</keyword>
<feature type="transmembrane region" description="Helical" evidence="6">
    <location>
        <begin position="38"/>
        <end position="61"/>
    </location>
</feature>
<dbReference type="PANTHER" id="PTHR10736:SF65">
    <property type="entry name" value="BESTROPHIN 1, ISOFORM C-RELATED"/>
    <property type="match status" value="1"/>
</dbReference>
<dbReference type="InterPro" id="IPR000615">
    <property type="entry name" value="Bestrophin"/>
</dbReference>
<evidence type="ECO:0000313" key="7">
    <source>
        <dbReference type="EMBL" id="CAG2067043.1"/>
    </source>
</evidence>
<dbReference type="Proteomes" id="UP001153148">
    <property type="component" value="Unassembled WGS sequence"/>
</dbReference>
<name>A0ABN7PH07_TIMPD</name>
<reference evidence="7" key="1">
    <citation type="submission" date="2021-03" db="EMBL/GenBank/DDBJ databases">
        <authorList>
            <person name="Tran Van P."/>
        </authorList>
    </citation>
    <scope>NUCLEOTIDE SEQUENCE</scope>
</reference>
<evidence type="ECO:0000256" key="5">
    <source>
        <dbReference type="ARBA" id="ARBA00034769"/>
    </source>
</evidence>
<organism evidence="7 8">
    <name type="scientific">Timema podura</name>
    <name type="common">Walking stick</name>
    <dbReference type="NCBI Taxonomy" id="61482"/>
    <lineage>
        <taxon>Eukaryota</taxon>
        <taxon>Metazoa</taxon>
        <taxon>Ecdysozoa</taxon>
        <taxon>Arthropoda</taxon>
        <taxon>Hexapoda</taxon>
        <taxon>Insecta</taxon>
        <taxon>Pterygota</taxon>
        <taxon>Neoptera</taxon>
        <taxon>Polyneoptera</taxon>
        <taxon>Phasmatodea</taxon>
        <taxon>Timematodea</taxon>
        <taxon>Timematoidea</taxon>
        <taxon>Timematidae</taxon>
        <taxon>Timema</taxon>
    </lineage>
</organism>
<evidence type="ECO:0000256" key="6">
    <source>
        <dbReference type="RuleBase" id="RU363126"/>
    </source>
</evidence>
<keyword evidence="6" id="KW-0407">Ion channel</keyword>
<keyword evidence="3 6" id="KW-1133">Transmembrane helix</keyword>
<comment type="similarity">
    <text evidence="5 6">Belongs to the anion channel-forming bestrophin (TC 1.A.46) family. Calcium-sensitive chloride channel subfamily.</text>
</comment>